<dbReference type="EMBL" id="FOQU01000006">
    <property type="protein sequence ID" value="SFJ27875.1"/>
    <property type="molecule type" value="Genomic_DNA"/>
</dbReference>
<dbReference type="AlphaFoldDB" id="A0A1I3Q2E2"/>
<accession>A0A1I3Q2E2</accession>
<name>A0A1I3Q2E2_9BURK</name>
<reference evidence="1 2" key="1">
    <citation type="submission" date="2016-10" db="EMBL/GenBank/DDBJ databases">
        <authorList>
            <person name="de Groot N.N."/>
        </authorList>
    </citation>
    <scope>NUCLEOTIDE SEQUENCE [LARGE SCALE GENOMIC DNA]</scope>
    <source>
        <strain evidence="1 2">LMG 23650</strain>
    </source>
</reference>
<keyword evidence="2" id="KW-1185">Reference proteome</keyword>
<evidence type="ECO:0000313" key="1">
    <source>
        <dbReference type="EMBL" id="SFJ27875.1"/>
    </source>
</evidence>
<evidence type="ECO:0000313" key="2">
    <source>
        <dbReference type="Proteomes" id="UP000199548"/>
    </source>
</evidence>
<sequence>MSCADSVDNKGGGSPHKIRASLRMVLDPHENLCGKLRFATRFSPHRVTTCGRGAWSSA</sequence>
<dbReference type="Proteomes" id="UP000199548">
    <property type="component" value="Unassembled WGS sequence"/>
</dbReference>
<organism evidence="1 2">
    <name type="scientific">Paraburkholderia megapolitana</name>
    <dbReference type="NCBI Taxonomy" id="420953"/>
    <lineage>
        <taxon>Bacteria</taxon>
        <taxon>Pseudomonadati</taxon>
        <taxon>Pseudomonadota</taxon>
        <taxon>Betaproteobacteria</taxon>
        <taxon>Burkholderiales</taxon>
        <taxon>Burkholderiaceae</taxon>
        <taxon>Paraburkholderia</taxon>
    </lineage>
</organism>
<protein>
    <submittedName>
        <fullName evidence="1">Uncharacterized protein</fullName>
    </submittedName>
</protein>
<gene>
    <name evidence="1" type="ORF">SAMN05192543_106181</name>
</gene>
<proteinExistence type="predicted"/>
<dbReference type="STRING" id="420953.SAMN05192543_106181"/>